<keyword evidence="2" id="KW-1185">Reference proteome</keyword>
<gene>
    <name evidence="1" type="ORF">ACHAW5_008313</name>
</gene>
<accession>A0ABD3QDN9</accession>
<sequence>MGHLPCGFEMHLRLTPSASHPVIRVPRKKQYRVQGNRHILNPIKLLATLSSVTPLPGRNPMKFGKSLTLTMLASLAAKSFSDSFVRAEWPIWTTRSLLLTRITTESSHPRKSLPLSTPFTLASRKTAAKLFRITSKTDLRKMLWPIFG</sequence>
<evidence type="ECO:0000313" key="2">
    <source>
        <dbReference type="Proteomes" id="UP001530315"/>
    </source>
</evidence>
<evidence type="ECO:0000313" key="1">
    <source>
        <dbReference type="EMBL" id="KAL3798232.1"/>
    </source>
</evidence>
<name>A0ABD3QDN9_9STRA</name>
<dbReference type="AlphaFoldDB" id="A0ABD3QDN9"/>
<proteinExistence type="predicted"/>
<organism evidence="1 2">
    <name type="scientific">Stephanodiscus triporus</name>
    <dbReference type="NCBI Taxonomy" id="2934178"/>
    <lineage>
        <taxon>Eukaryota</taxon>
        <taxon>Sar</taxon>
        <taxon>Stramenopiles</taxon>
        <taxon>Ochrophyta</taxon>
        <taxon>Bacillariophyta</taxon>
        <taxon>Coscinodiscophyceae</taxon>
        <taxon>Thalassiosirophycidae</taxon>
        <taxon>Stephanodiscales</taxon>
        <taxon>Stephanodiscaceae</taxon>
        <taxon>Stephanodiscus</taxon>
    </lineage>
</organism>
<protein>
    <submittedName>
        <fullName evidence="1">Uncharacterized protein</fullName>
    </submittedName>
</protein>
<reference evidence="1 2" key="1">
    <citation type="submission" date="2024-10" db="EMBL/GenBank/DDBJ databases">
        <title>Updated reference genomes for cyclostephanoid diatoms.</title>
        <authorList>
            <person name="Roberts W.R."/>
            <person name="Alverson A.J."/>
        </authorList>
    </citation>
    <scope>NUCLEOTIDE SEQUENCE [LARGE SCALE GENOMIC DNA]</scope>
    <source>
        <strain evidence="1 2">AJA276-08</strain>
    </source>
</reference>
<comment type="caution">
    <text evidence="1">The sequence shown here is derived from an EMBL/GenBank/DDBJ whole genome shotgun (WGS) entry which is preliminary data.</text>
</comment>
<dbReference type="EMBL" id="JALLAZ020000308">
    <property type="protein sequence ID" value="KAL3798232.1"/>
    <property type="molecule type" value="Genomic_DNA"/>
</dbReference>
<dbReference type="Proteomes" id="UP001530315">
    <property type="component" value="Unassembled WGS sequence"/>
</dbReference>